<dbReference type="EMBL" id="BKCJ010001758">
    <property type="protein sequence ID" value="GEU43800.1"/>
    <property type="molecule type" value="Genomic_DNA"/>
</dbReference>
<comment type="caution">
    <text evidence="1">The sequence shown here is derived from an EMBL/GenBank/DDBJ whole genome shotgun (WGS) entry which is preliminary data.</text>
</comment>
<dbReference type="Pfam" id="PF14223">
    <property type="entry name" value="Retrotran_gag_2"/>
    <property type="match status" value="1"/>
</dbReference>
<proteinExistence type="predicted"/>
<organism evidence="1">
    <name type="scientific">Tanacetum cinerariifolium</name>
    <name type="common">Dalmatian daisy</name>
    <name type="synonym">Chrysanthemum cinerariifolium</name>
    <dbReference type="NCBI Taxonomy" id="118510"/>
    <lineage>
        <taxon>Eukaryota</taxon>
        <taxon>Viridiplantae</taxon>
        <taxon>Streptophyta</taxon>
        <taxon>Embryophyta</taxon>
        <taxon>Tracheophyta</taxon>
        <taxon>Spermatophyta</taxon>
        <taxon>Magnoliopsida</taxon>
        <taxon>eudicotyledons</taxon>
        <taxon>Gunneridae</taxon>
        <taxon>Pentapetalae</taxon>
        <taxon>asterids</taxon>
        <taxon>campanulids</taxon>
        <taxon>Asterales</taxon>
        <taxon>Asteraceae</taxon>
        <taxon>Asteroideae</taxon>
        <taxon>Anthemideae</taxon>
        <taxon>Anthemidinae</taxon>
        <taxon>Tanacetum</taxon>
    </lineage>
</organism>
<feature type="non-terminal residue" evidence="1">
    <location>
        <position position="147"/>
    </location>
</feature>
<evidence type="ECO:0000313" key="1">
    <source>
        <dbReference type="EMBL" id="GEU43800.1"/>
    </source>
</evidence>
<accession>A0A6L2K4S4</accession>
<sequence length="147" mass="17001">MADFHHLDDAREIWLAVKAMLGGNKESKKIRKTMLKQEFSKFSVSEEEGLHKGYDRFQKILSQLNQMQAKPENNDVNIKFLRALPPSWSQVALTLKTRDSLEYLSFDDLYNKLRSLEIDVKGGSCYGSVLRALIQRWCILINQVILP</sequence>
<protein>
    <submittedName>
        <fullName evidence="1">Ribonuclease H-like domain-containing protein</fullName>
    </submittedName>
</protein>
<gene>
    <name evidence="1" type="ORF">Tci_015778</name>
</gene>
<reference evidence="1" key="1">
    <citation type="journal article" date="2019" name="Sci. Rep.">
        <title>Draft genome of Tanacetum cinerariifolium, the natural source of mosquito coil.</title>
        <authorList>
            <person name="Yamashiro T."/>
            <person name="Shiraishi A."/>
            <person name="Satake H."/>
            <person name="Nakayama K."/>
        </authorList>
    </citation>
    <scope>NUCLEOTIDE SEQUENCE</scope>
</reference>
<dbReference type="AlphaFoldDB" id="A0A6L2K4S4"/>
<name>A0A6L2K4S4_TANCI</name>